<sequence length="360" mass="38453">MTSAPEAADGSRASGHDVHHDAYAVPFTPQQKILQSDRSHYGLKDSYGLEIASTRRIASSHPHTASVPPRGPRPSPPMPSHQEAPIHVPEQAAYAPSPPFQHPHSPPQTYAQPQFMDPEHGSPQAPYHHVLGQKWPVSREEERFSPDGSTYASPSPPAIVSLGPAPPKKPYSSAKVWMIFFFTAALVVLAVGLGVGLGLGLRRSSSSNSAQHTQTASPTLPAGNAITATSGNPAIATSGTTGTSANSCTYKDPRTYAAKDQKTRFTTYCFTDWYQNDPAADGNGQVKDISKTIKYTFEDCMEACVTWNANPSRSSWCAAVTYNSNLTDYIPGQGANCFLKDRKGVDAQGTAESASAAIVP</sequence>
<feature type="compositionally biased region" description="Pro residues" evidence="1">
    <location>
        <begin position="69"/>
        <end position="79"/>
    </location>
</feature>
<evidence type="ECO:0008006" key="5">
    <source>
        <dbReference type="Google" id="ProtNLM"/>
    </source>
</evidence>
<organism evidence="3 4">
    <name type="scientific">Thyridium curvatum</name>
    <dbReference type="NCBI Taxonomy" id="1093900"/>
    <lineage>
        <taxon>Eukaryota</taxon>
        <taxon>Fungi</taxon>
        <taxon>Dikarya</taxon>
        <taxon>Ascomycota</taxon>
        <taxon>Pezizomycotina</taxon>
        <taxon>Sordariomycetes</taxon>
        <taxon>Sordariomycetidae</taxon>
        <taxon>Thyridiales</taxon>
        <taxon>Thyridiaceae</taxon>
        <taxon>Thyridium</taxon>
    </lineage>
</organism>
<dbReference type="AlphaFoldDB" id="A0A507BKS5"/>
<protein>
    <recommendedName>
        <fullName evidence="5">Apple domain-containing protein</fullName>
    </recommendedName>
</protein>
<reference evidence="3 4" key="1">
    <citation type="submission" date="2019-06" db="EMBL/GenBank/DDBJ databases">
        <title>Draft genome sequence of the filamentous fungus Phialemoniopsis curvata isolated from diesel fuel.</title>
        <authorList>
            <person name="Varaljay V.A."/>
            <person name="Lyon W.J."/>
            <person name="Crouch A.L."/>
            <person name="Drake C.E."/>
            <person name="Hollomon J.M."/>
            <person name="Nadeau L.J."/>
            <person name="Nunn H.S."/>
            <person name="Stevenson B.S."/>
            <person name="Bojanowski C.L."/>
            <person name="Crookes-Goodson W.J."/>
        </authorList>
    </citation>
    <scope>NUCLEOTIDE SEQUENCE [LARGE SCALE GENOMIC DNA]</scope>
    <source>
        <strain evidence="3 4">D216</strain>
    </source>
</reference>
<dbReference type="STRING" id="1093900.A0A507BKS5"/>
<evidence type="ECO:0000313" key="3">
    <source>
        <dbReference type="EMBL" id="TPX17721.1"/>
    </source>
</evidence>
<comment type="caution">
    <text evidence="3">The sequence shown here is derived from an EMBL/GenBank/DDBJ whole genome shotgun (WGS) entry which is preliminary data.</text>
</comment>
<proteinExistence type="predicted"/>
<feature type="compositionally biased region" description="Pro residues" evidence="1">
    <location>
        <begin position="96"/>
        <end position="106"/>
    </location>
</feature>
<evidence type="ECO:0000313" key="4">
    <source>
        <dbReference type="Proteomes" id="UP000319257"/>
    </source>
</evidence>
<dbReference type="OrthoDB" id="4826557at2759"/>
<name>A0A507BKS5_9PEZI</name>
<evidence type="ECO:0000256" key="2">
    <source>
        <dbReference type="SAM" id="Phobius"/>
    </source>
</evidence>
<feature type="compositionally biased region" description="Low complexity" evidence="1">
    <location>
        <begin position="236"/>
        <end position="245"/>
    </location>
</feature>
<feature type="region of interest" description="Disordered" evidence="1">
    <location>
        <begin position="53"/>
        <end position="128"/>
    </location>
</feature>
<dbReference type="GeneID" id="41970269"/>
<feature type="transmembrane region" description="Helical" evidence="2">
    <location>
        <begin position="176"/>
        <end position="201"/>
    </location>
</feature>
<keyword evidence="2" id="KW-0812">Transmembrane</keyword>
<keyword evidence="4" id="KW-1185">Reference proteome</keyword>
<accession>A0A507BKS5</accession>
<dbReference type="RefSeq" id="XP_030999432.1">
    <property type="nucleotide sequence ID" value="XM_031137054.1"/>
</dbReference>
<dbReference type="EMBL" id="SKBQ01000012">
    <property type="protein sequence ID" value="TPX17721.1"/>
    <property type="molecule type" value="Genomic_DNA"/>
</dbReference>
<gene>
    <name evidence="3" type="ORF">E0L32_002822</name>
</gene>
<feature type="region of interest" description="Disordered" evidence="1">
    <location>
        <begin position="137"/>
        <end position="156"/>
    </location>
</feature>
<feature type="compositionally biased region" description="Polar residues" evidence="1">
    <location>
        <begin position="203"/>
        <end position="218"/>
    </location>
</feature>
<dbReference type="Proteomes" id="UP000319257">
    <property type="component" value="Unassembled WGS sequence"/>
</dbReference>
<feature type="region of interest" description="Disordered" evidence="1">
    <location>
        <begin position="1"/>
        <end position="39"/>
    </location>
</feature>
<feature type="region of interest" description="Disordered" evidence="1">
    <location>
        <begin position="202"/>
        <end position="245"/>
    </location>
</feature>
<evidence type="ECO:0000256" key="1">
    <source>
        <dbReference type="SAM" id="MobiDB-lite"/>
    </source>
</evidence>
<keyword evidence="2" id="KW-1133">Transmembrane helix</keyword>
<dbReference type="InParanoid" id="A0A507BKS5"/>
<keyword evidence="2" id="KW-0472">Membrane</keyword>